<reference evidence="2 3" key="2">
    <citation type="journal article" date="2013" name="Plant Cell Physiol.">
        <title>Rice Annotation Project Database (RAP-DB): an integrative and interactive database for rice genomics.</title>
        <authorList>
            <person name="Sakai H."/>
            <person name="Lee S.S."/>
            <person name="Tanaka T."/>
            <person name="Numa H."/>
            <person name="Kim J."/>
            <person name="Kawahara Y."/>
            <person name="Wakimoto H."/>
            <person name="Yang C.C."/>
            <person name="Iwamoto M."/>
            <person name="Abe T."/>
            <person name="Yamada Y."/>
            <person name="Muto A."/>
            <person name="Inokuchi H."/>
            <person name="Ikemura T."/>
            <person name="Matsumoto T."/>
            <person name="Sasaki T."/>
            <person name="Itoh T."/>
        </authorList>
    </citation>
    <scope>NUCLEOTIDE SEQUENCE [LARGE SCALE GENOMIC DNA]</scope>
    <source>
        <strain evidence="3">cv. Nipponbare</strain>
    </source>
</reference>
<keyword evidence="3" id="KW-1185">Reference proteome</keyword>
<dbReference type="EMBL" id="AP014957">
    <property type="protein sequence ID" value="BAS76442.1"/>
    <property type="molecule type" value="Genomic_DNA"/>
</dbReference>
<dbReference type="Proteomes" id="UP000059680">
    <property type="component" value="Chromosome 1"/>
</dbReference>
<proteinExistence type="predicted"/>
<dbReference type="Gramene" id="Os01t0973150-00">
    <property type="protein sequence ID" value="Os01t0973150-00"/>
    <property type="gene ID" value="Os01g0973150"/>
</dbReference>
<keyword evidence="1" id="KW-0472">Membrane</keyword>
<feature type="transmembrane region" description="Helical" evidence="1">
    <location>
        <begin position="58"/>
        <end position="75"/>
    </location>
</feature>
<sequence length="78" mass="8869">MAPVRLLAKRCNRGGPHDILLLGPSDWYGVVGTLFAILIPCLGEWTVKLYLKLGGGQYIHNIMVLNEFTWIVWFLRRG</sequence>
<evidence type="ECO:0000313" key="3">
    <source>
        <dbReference type="Proteomes" id="UP000059680"/>
    </source>
</evidence>
<keyword evidence="1" id="KW-1133">Transmembrane helix</keyword>
<dbReference type="PaxDb" id="39947-A0A0P0VDD7"/>
<dbReference type="InParanoid" id="A0A0P0VDD7"/>
<evidence type="ECO:0000256" key="1">
    <source>
        <dbReference type="SAM" id="Phobius"/>
    </source>
</evidence>
<keyword evidence="1" id="KW-0812">Transmembrane</keyword>
<organism evidence="2 3">
    <name type="scientific">Oryza sativa subsp. japonica</name>
    <name type="common">Rice</name>
    <dbReference type="NCBI Taxonomy" id="39947"/>
    <lineage>
        <taxon>Eukaryota</taxon>
        <taxon>Viridiplantae</taxon>
        <taxon>Streptophyta</taxon>
        <taxon>Embryophyta</taxon>
        <taxon>Tracheophyta</taxon>
        <taxon>Spermatophyta</taxon>
        <taxon>Magnoliopsida</taxon>
        <taxon>Liliopsida</taxon>
        <taxon>Poales</taxon>
        <taxon>Poaceae</taxon>
        <taxon>BOP clade</taxon>
        <taxon>Oryzoideae</taxon>
        <taxon>Oryzeae</taxon>
        <taxon>Oryzinae</taxon>
        <taxon>Oryza</taxon>
        <taxon>Oryza sativa</taxon>
    </lineage>
</organism>
<feature type="transmembrane region" description="Helical" evidence="1">
    <location>
        <begin position="27"/>
        <end position="46"/>
    </location>
</feature>
<protein>
    <submittedName>
        <fullName evidence="2">Os01g0973150 protein</fullName>
    </submittedName>
</protein>
<reference evidence="2 3" key="3">
    <citation type="journal article" date="2013" name="Rice">
        <title>Improvement of the Oryza sativa Nipponbare reference genome using next generation sequence and optical map data.</title>
        <authorList>
            <person name="Kawahara Y."/>
            <person name="de la Bastide M."/>
            <person name="Hamilton J.P."/>
            <person name="Kanamori H."/>
            <person name="McCombie W.R."/>
            <person name="Ouyang S."/>
            <person name="Schwartz D.C."/>
            <person name="Tanaka T."/>
            <person name="Wu J."/>
            <person name="Zhou S."/>
            <person name="Childs K.L."/>
            <person name="Davidson R.M."/>
            <person name="Lin H."/>
            <person name="Quesada-Ocampo L."/>
            <person name="Vaillancourt B."/>
            <person name="Sakai H."/>
            <person name="Lee S.S."/>
            <person name="Kim J."/>
            <person name="Numa H."/>
            <person name="Itoh T."/>
            <person name="Buell C.R."/>
            <person name="Matsumoto T."/>
        </authorList>
    </citation>
    <scope>NUCLEOTIDE SEQUENCE [LARGE SCALE GENOMIC DNA]</scope>
    <source>
        <strain evidence="3">cv. Nipponbare</strain>
    </source>
</reference>
<evidence type="ECO:0000313" key="2">
    <source>
        <dbReference type="EMBL" id="BAS76442.1"/>
    </source>
</evidence>
<gene>
    <name evidence="2" type="ordered locus">Os01g0973150</name>
    <name evidence="2" type="ORF">OSNPB_010973150</name>
</gene>
<dbReference type="AlphaFoldDB" id="A0A0P0VDD7"/>
<name>A0A0P0VDD7_ORYSJ</name>
<accession>A0A0P0VDD7</accession>
<reference evidence="3" key="1">
    <citation type="journal article" date="2005" name="Nature">
        <title>The map-based sequence of the rice genome.</title>
        <authorList>
            <consortium name="International rice genome sequencing project (IRGSP)"/>
            <person name="Matsumoto T."/>
            <person name="Wu J."/>
            <person name="Kanamori H."/>
            <person name="Katayose Y."/>
            <person name="Fujisawa M."/>
            <person name="Namiki N."/>
            <person name="Mizuno H."/>
            <person name="Yamamoto K."/>
            <person name="Antonio B.A."/>
            <person name="Baba T."/>
            <person name="Sakata K."/>
            <person name="Nagamura Y."/>
            <person name="Aoki H."/>
            <person name="Arikawa K."/>
            <person name="Arita K."/>
            <person name="Bito T."/>
            <person name="Chiden Y."/>
            <person name="Fujitsuka N."/>
            <person name="Fukunaka R."/>
            <person name="Hamada M."/>
            <person name="Harada C."/>
            <person name="Hayashi A."/>
            <person name="Hijishita S."/>
            <person name="Honda M."/>
            <person name="Hosokawa S."/>
            <person name="Ichikawa Y."/>
            <person name="Idonuma A."/>
            <person name="Iijima M."/>
            <person name="Ikeda M."/>
            <person name="Ikeno M."/>
            <person name="Ito K."/>
            <person name="Ito S."/>
            <person name="Ito T."/>
            <person name="Ito Y."/>
            <person name="Ito Y."/>
            <person name="Iwabuchi A."/>
            <person name="Kamiya K."/>
            <person name="Karasawa W."/>
            <person name="Kurita K."/>
            <person name="Katagiri S."/>
            <person name="Kikuta A."/>
            <person name="Kobayashi H."/>
            <person name="Kobayashi N."/>
            <person name="Machita K."/>
            <person name="Maehara T."/>
            <person name="Masukawa M."/>
            <person name="Mizubayashi T."/>
            <person name="Mukai Y."/>
            <person name="Nagasaki H."/>
            <person name="Nagata Y."/>
            <person name="Naito S."/>
            <person name="Nakashima M."/>
            <person name="Nakama Y."/>
            <person name="Nakamichi Y."/>
            <person name="Nakamura M."/>
            <person name="Meguro A."/>
            <person name="Negishi M."/>
            <person name="Ohta I."/>
            <person name="Ohta T."/>
            <person name="Okamoto M."/>
            <person name="Ono N."/>
            <person name="Saji S."/>
            <person name="Sakaguchi M."/>
            <person name="Sakai K."/>
            <person name="Shibata M."/>
            <person name="Shimokawa T."/>
            <person name="Song J."/>
            <person name="Takazaki Y."/>
            <person name="Terasawa K."/>
            <person name="Tsugane M."/>
            <person name="Tsuji K."/>
            <person name="Ueda S."/>
            <person name="Waki K."/>
            <person name="Yamagata H."/>
            <person name="Yamamoto M."/>
            <person name="Yamamoto S."/>
            <person name="Yamane H."/>
            <person name="Yoshiki S."/>
            <person name="Yoshihara R."/>
            <person name="Yukawa K."/>
            <person name="Zhong H."/>
            <person name="Yano M."/>
            <person name="Yuan Q."/>
            <person name="Ouyang S."/>
            <person name="Liu J."/>
            <person name="Jones K.M."/>
            <person name="Gansberger K."/>
            <person name="Moffat K."/>
            <person name="Hill J."/>
            <person name="Bera J."/>
            <person name="Fadrosh D."/>
            <person name="Jin S."/>
            <person name="Johri S."/>
            <person name="Kim M."/>
            <person name="Overton L."/>
            <person name="Reardon M."/>
            <person name="Tsitrin T."/>
            <person name="Vuong H."/>
            <person name="Weaver B."/>
            <person name="Ciecko A."/>
            <person name="Tallon L."/>
            <person name="Jackson J."/>
            <person name="Pai G."/>
            <person name="Aken S.V."/>
            <person name="Utterback T."/>
            <person name="Reidmuller S."/>
            <person name="Feldblyum T."/>
            <person name="Hsiao J."/>
            <person name="Zismann V."/>
            <person name="Iobst S."/>
            <person name="de Vazeille A.R."/>
            <person name="Buell C.R."/>
            <person name="Ying K."/>
            <person name="Li Y."/>
            <person name="Lu T."/>
            <person name="Huang Y."/>
            <person name="Zhao Q."/>
            <person name="Feng Q."/>
            <person name="Zhang L."/>
            <person name="Zhu J."/>
            <person name="Weng Q."/>
            <person name="Mu J."/>
            <person name="Lu Y."/>
            <person name="Fan D."/>
            <person name="Liu Y."/>
            <person name="Guan J."/>
            <person name="Zhang Y."/>
            <person name="Yu S."/>
            <person name="Liu X."/>
            <person name="Zhang Y."/>
            <person name="Hong G."/>
            <person name="Han B."/>
            <person name="Choisne N."/>
            <person name="Demange N."/>
            <person name="Orjeda G."/>
            <person name="Samain S."/>
            <person name="Cattolico L."/>
            <person name="Pelletier E."/>
            <person name="Couloux A."/>
            <person name="Segurens B."/>
            <person name="Wincker P."/>
            <person name="D'Hont A."/>
            <person name="Scarpelli C."/>
            <person name="Weissenbach J."/>
            <person name="Salanoubat M."/>
            <person name="Quetier F."/>
            <person name="Yu Y."/>
            <person name="Kim H.R."/>
            <person name="Rambo T."/>
            <person name="Currie J."/>
            <person name="Collura K."/>
            <person name="Luo M."/>
            <person name="Yang T."/>
            <person name="Ammiraju J.S.S."/>
            <person name="Engler F."/>
            <person name="Soderlund C."/>
            <person name="Wing R.A."/>
            <person name="Palmer L.E."/>
            <person name="de la Bastide M."/>
            <person name="Spiegel L."/>
            <person name="Nascimento L."/>
            <person name="Zutavern T."/>
            <person name="O'Shaughnessy A."/>
            <person name="Dike S."/>
            <person name="Dedhia N."/>
            <person name="Preston R."/>
            <person name="Balija V."/>
            <person name="McCombie W.R."/>
            <person name="Chow T."/>
            <person name="Chen H."/>
            <person name="Chung M."/>
            <person name="Chen C."/>
            <person name="Shaw J."/>
            <person name="Wu H."/>
            <person name="Hsiao K."/>
            <person name="Chao Y."/>
            <person name="Chu M."/>
            <person name="Cheng C."/>
            <person name="Hour A."/>
            <person name="Lee P."/>
            <person name="Lin S."/>
            <person name="Lin Y."/>
            <person name="Liou J."/>
            <person name="Liu S."/>
            <person name="Hsing Y."/>
            <person name="Raghuvanshi S."/>
            <person name="Mohanty A."/>
            <person name="Bharti A.K."/>
            <person name="Gaur A."/>
            <person name="Gupta V."/>
            <person name="Kumar D."/>
            <person name="Ravi V."/>
            <person name="Vij S."/>
            <person name="Kapur A."/>
            <person name="Khurana P."/>
            <person name="Khurana P."/>
            <person name="Khurana J.P."/>
            <person name="Tyagi A.K."/>
            <person name="Gaikwad K."/>
            <person name="Singh A."/>
            <person name="Dalal V."/>
            <person name="Srivastava S."/>
            <person name="Dixit A."/>
            <person name="Pal A.K."/>
            <person name="Ghazi I.A."/>
            <person name="Yadav M."/>
            <person name="Pandit A."/>
            <person name="Bhargava A."/>
            <person name="Sureshbabu K."/>
            <person name="Batra K."/>
            <person name="Sharma T.R."/>
            <person name="Mohapatra T."/>
            <person name="Singh N.K."/>
            <person name="Messing J."/>
            <person name="Nelson A.B."/>
            <person name="Fuks G."/>
            <person name="Kavchok S."/>
            <person name="Keizer G."/>
            <person name="Linton E."/>
            <person name="Llaca V."/>
            <person name="Song R."/>
            <person name="Tanyolac B."/>
            <person name="Young S."/>
            <person name="Ho-Il K."/>
            <person name="Hahn J.H."/>
            <person name="Sangsakoo G."/>
            <person name="Vanavichit A."/>
            <person name="de Mattos Luiz.A.T."/>
            <person name="Zimmer P.D."/>
            <person name="Malone G."/>
            <person name="Dellagostin O."/>
            <person name="de Oliveira A.C."/>
            <person name="Bevan M."/>
            <person name="Bancroft I."/>
            <person name="Minx P."/>
            <person name="Cordum H."/>
            <person name="Wilson R."/>
            <person name="Cheng Z."/>
            <person name="Jin W."/>
            <person name="Jiang J."/>
            <person name="Leong S.A."/>
            <person name="Iwama H."/>
            <person name="Gojobori T."/>
            <person name="Itoh T."/>
            <person name="Niimura Y."/>
            <person name="Fujii Y."/>
            <person name="Habara T."/>
            <person name="Sakai H."/>
            <person name="Sato Y."/>
            <person name="Wilson G."/>
            <person name="Kumar K."/>
            <person name="McCouch S."/>
            <person name="Juretic N."/>
            <person name="Hoen D."/>
            <person name="Wright S."/>
            <person name="Bruskiewich R."/>
            <person name="Bureau T."/>
            <person name="Miyao A."/>
            <person name="Hirochika H."/>
            <person name="Nishikawa T."/>
            <person name="Kadowaki K."/>
            <person name="Sugiura M."/>
            <person name="Burr B."/>
            <person name="Sasaki T."/>
        </authorList>
    </citation>
    <scope>NUCLEOTIDE SEQUENCE [LARGE SCALE GENOMIC DNA]</scope>
    <source>
        <strain evidence="3">cv. Nipponbare</strain>
    </source>
</reference>